<evidence type="ECO:0000256" key="1">
    <source>
        <dbReference type="SAM" id="MobiDB-lite"/>
    </source>
</evidence>
<dbReference type="EMBL" id="FZMO01000092">
    <property type="protein sequence ID" value="SNQ47319.1"/>
    <property type="molecule type" value="Genomic_DNA"/>
</dbReference>
<keyword evidence="3" id="KW-1185">Reference proteome</keyword>
<evidence type="ECO:0000313" key="3">
    <source>
        <dbReference type="Proteomes" id="UP000234331"/>
    </source>
</evidence>
<dbReference type="AlphaFoldDB" id="A0A2I2KNV3"/>
<feature type="region of interest" description="Disordered" evidence="1">
    <location>
        <begin position="1"/>
        <end position="30"/>
    </location>
</feature>
<organism evidence="2 3">
    <name type="scientific">Frankia canadensis</name>
    <dbReference type="NCBI Taxonomy" id="1836972"/>
    <lineage>
        <taxon>Bacteria</taxon>
        <taxon>Bacillati</taxon>
        <taxon>Actinomycetota</taxon>
        <taxon>Actinomycetes</taxon>
        <taxon>Frankiales</taxon>
        <taxon>Frankiaceae</taxon>
        <taxon>Frankia</taxon>
    </lineage>
</organism>
<proteinExistence type="predicted"/>
<feature type="compositionally biased region" description="Basic and acidic residues" evidence="1">
    <location>
        <begin position="10"/>
        <end position="24"/>
    </location>
</feature>
<sequence>MLTCPGYDRPIARNRDPPGREPHDVPPSSHASVFDLERERQRDHYCKPTIMAMGWREASGAARFGTPVRCTG</sequence>
<dbReference type="Proteomes" id="UP000234331">
    <property type="component" value="Unassembled WGS sequence"/>
</dbReference>
<evidence type="ECO:0000313" key="2">
    <source>
        <dbReference type="EMBL" id="SNQ47319.1"/>
    </source>
</evidence>
<gene>
    <name evidence="2" type="ORF">FRACA_1810016</name>
</gene>
<reference evidence="2 3" key="1">
    <citation type="submission" date="2017-06" db="EMBL/GenBank/DDBJ databases">
        <authorList>
            <person name="Kim H.J."/>
            <person name="Triplett B.A."/>
        </authorList>
    </citation>
    <scope>NUCLEOTIDE SEQUENCE [LARGE SCALE GENOMIC DNA]</scope>
    <source>
        <strain evidence="2">FRACA_ARgP5</strain>
    </source>
</reference>
<name>A0A2I2KNV3_9ACTN</name>
<protein>
    <submittedName>
        <fullName evidence="2">Uncharacterized protein</fullName>
    </submittedName>
</protein>
<accession>A0A2I2KNV3</accession>